<dbReference type="Proteomes" id="UP001429580">
    <property type="component" value="Unassembled WGS sequence"/>
</dbReference>
<sequence length="127" mass="13673">MTITFSSTGLHAITDFAARAGLSAMPAQDGTFAFRFARSGDLTFLPSMDGTRLIVSLLRTPAFEDPDKELRALQTAGPDLATGLFLHAGLTAGGAIVLSFMLEDHEIDAPRIERCVDRLIEAHNRLA</sequence>
<accession>A0ABX0V5P1</accession>
<gene>
    <name evidence="1" type="ORF">FHS82_003264</name>
</gene>
<protein>
    <submittedName>
        <fullName evidence="1">Uncharacterized protein</fullName>
    </submittedName>
</protein>
<proteinExistence type="predicted"/>
<dbReference type="EMBL" id="JAASQI010000008">
    <property type="protein sequence ID" value="NIJ59409.1"/>
    <property type="molecule type" value="Genomic_DNA"/>
</dbReference>
<dbReference type="Gene3D" id="3.30.1460.10">
    <property type="match status" value="1"/>
</dbReference>
<comment type="caution">
    <text evidence="1">The sequence shown here is derived from an EMBL/GenBank/DDBJ whole genome shotgun (WGS) entry which is preliminary data.</text>
</comment>
<dbReference type="SUPFAM" id="SSF69635">
    <property type="entry name" value="Type III secretory system chaperone-like"/>
    <property type="match status" value="1"/>
</dbReference>
<name>A0ABX0V5P1_9HYPH</name>
<dbReference type="RefSeq" id="WP_166954698.1">
    <property type="nucleotide sequence ID" value="NZ_JAASQI010000008.1"/>
</dbReference>
<evidence type="ECO:0000313" key="2">
    <source>
        <dbReference type="Proteomes" id="UP001429580"/>
    </source>
</evidence>
<keyword evidence="2" id="KW-1185">Reference proteome</keyword>
<organism evidence="1 2">
    <name type="scientific">Pseudochelatococcus lubricantis</name>
    <dbReference type="NCBI Taxonomy" id="1538102"/>
    <lineage>
        <taxon>Bacteria</taxon>
        <taxon>Pseudomonadati</taxon>
        <taxon>Pseudomonadota</taxon>
        <taxon>Alphaproteobacteria</taxon>
        <taxon>Hyphomicrobiales</taxon>
        <taxon>Chelatococcaceae</taxon>
        <taxon>Pseudochelatococcus</taxon>
    </lineage>
</organism>
<reference evidence="1 2" key="1">
    <citation type="submission" date="2020-03" db="EMBL/GenBank/DDBJ databases">
        <title>Genomic Encyclopedia of Type Strains, Phase IV (KMG-IV): sequencing the most valuable type-strain genomes for metagenomic binning, comparative biology and taxonomic classification.</title>
        <authorList>
            <person name="Goeker M."/>
        </authorList>
    </citation>
    <scope>NUCLEOTIDE SEQUENCE [LARGE SCALE GENOMIC DNA]</scope>
    <source>
        <strain evidence="1 2">DSM 103870</strain>
    </source>
</reference>
<evidence type="ECO:0000313" key="1">
    <source>
        <dbReference type="EMBL" id="NIJ59409.1"/>
    </source>
</evidence>